<dbReference type="AlphaFoldDB" id="A0A7C2Z9C9"/>
<evidence type="ECO:0000256" key="2">
    <source>
        <dbReference type="ARBA" id="ARBA00022679"/>
    </source>
</evidence>
<dbReference type="GO" id="GO:0016757">
    <property type="term" value="F:glycosyltransferase activity"/>
    <property type="evidence" value="ECO:0007669"/>
    <property type="project" value="UniProtKB-KW"/>
</dbReference>
<evidence type="ECO:0008006" key="4">
    <source>
        <dbReference type="Google" id="ProtNLM"/>
    </source>
</evidence>
<keyword evidence="1" id="KW-0328">Glycosyltransferase</keyword>
<dbReference type="Gene3D" id="2.115.10.20">
    <property type="entry name" value="Glycosyl hydrolase domain, family 43"/>
    <property type="match status" value="1"/>
</dbReference>
<evidence type="ECO:0000313" key="3">
    <source>
        <dbReference type="EMBL" id="HEW53095.1"/>
    </source>
</evidence>
<dbReference type="Pfam" id="PF04041">
    <property type="entry name" value="Glyco_hydro_130"/>
    <property type="match status" value="1"/>
</dbReference>
<gene>
    <name evidence="3" type="ORF">ENO77_02855</name>
</gene>
<dbReference type="InterPro" id="IPR023296">
    <property type="entry name" value="Glyco_hydro_beta-prop_sf"/>
</dbReference>
<dbReference type="EMBL" id="DSGT01000009">
    <property type="protein sequence ID" value="HEW53095.1"/>
    <property type="molecule type" value="Genomic_DNA"/>
</dbReference>
<dbReference type="InterPro" id="IPR007184">
    <property type="entry name" value="Mannoside_phosphorylase"/>
</dbReference>
<reference evidence="3" key="1">
    <citation type="journal article" date="2020" name="mSystems">
        <title>Genome- and Community-Level Interaction Insights into Carbon Utilization and Element Cycling Functions of Hydrothermarchaeota in Hydrothermal Sediment.</title>
        <authorList>
            <person name="Zhou Z."/>
            <person name="Liu Y."/>
            <person name="Xu W."/>
            <person name="Pan J."/>
            <person name="Luo Z.H."/>
            <person name="Li M."/>
        </authorList>
    </citation>
    <scope>NUCLEOTIDE SEQUENCE [LARGE SCALE GENOMIC DNA]</scope>
    <source>
        <strain evidence="3">SpSt-16</strain>
    </source>
</reference>
<keyword evidence="2" id="KW-0808">Transferase</keyword>
<comment type="caution">
    <text evidence="3">The sequence shown here is derived from an EMBL/GenBank/DDBJ whole genome shotgun (WGS) entry which is preliminary data.</text>
</comment>
<protein>
    <recommendedName>
        <fullName evidence="4">Glycosidase</fullName>
    </recommendedName>
</protein>
<dbReference type="SUPFAM" id="SSF75005">
    <property type="entry name" value="Arabinanase/levansucrase/invertase"/>
    <property type="match status" value="1"/>
</dbReference>
<name>A0A7C2Z9C9_9CREN</name>
<organism evidence="3">
    <name type="scientific">Ignisphaera aggregans</name>
    <dbReference type="NCBI Taxonomy" id="334771"/>
    <lineage>
        <taxon>Archaea</taxon>
        <taxon>Thermoproteota</taxon>
        <taxon>Thermoprotei</taxon>
        <taxon>Desulfurococcales</taxon>
        <taxon>Desulfurococcaceae</taxon>
        <taxon>Ignisphaera</taxon>
    </lineage>
</organism>
<sequence>MTWLKAVGYSDAAKLRVFETRDIVKRLGAIAPNRVFINNYPIANPIAIFNSSFVLKDSQVAEVYARIIIGYYLYVSAIVRMEIPVSDILEGAININHYSSEIVAYPSTKYDIWGCEDPRVYFIGDKLYMTYAGRSIHYLKKPRAIESVLPITAVSNNGRSWTKLYVHVFSGSIREKVVHDKDAFILNVGSDSYLFHRPRTSRRHLPPGL</sequence>
<proteinExistence type="predicted"/>
<accession>A0A7C2Z9C9</accession>
<evidence type="ECO:0000256" key="1">
    <source>
        <dbReference type="ARBA" id="ARBA00022676"/>
    </source>
</evidence>